<evidence type="ECO:0000313" key="3">
    <source>
        <dbReference type="EMBL" id="SNX32790.1"/>
    </source>
</evidence>
<protein>
    <submittedName>
        <fullName evidence="3">U69-Liphistoxin-Lsp1a_1</fullName>
    </submittedName>
    <submittedName>
        <fullName evidence="2">U89-Liphistoxin-Lsp1a_1</fullName>
    </submittedName>
</protein>
<dbReference type="EMBL" id="HAHL01000008">
    <property type="protein sequence ID" value="SNX32725.1"/>
    <property type="molecule type" value="Transcribed_RNA"/>
</dbReference>
<keyword evidence="1" id="KW-0732">Signal</keyword>
<sequence>MKFAIFVCFLGVLSFAAAGSIEGKSKEEKEEIIKKFYKCIACSPNDQARADYAECCKKKPKRITEISEECKTGILANPEDIQSRWTQICESDEILTKVYSCIDEKLSANPITEAEQEEGKPYKLCLMEMNEKYCL</sequence>
<evidence type="ECO:0000313" key="2">
    <source>
        <dbReference type="EMBL" id="SNX32725.1"/>
    </source>
</evidence>
<feature type="signal peptide" evidence="1">
    <location>
        <begin position="1"/>
        <end position="18"/>
    </location>
</feature>
<reference evidence="3" key="1">
    <citation type="submission" date="2017-05" db="EMBL/GenBank/DDBJ databases">
        <authorList>
            <person name="QRISCLOUD D."/>
        </authorList>
    </citation>
    <scope>NUCLEOTIDE SEQUENCE</scope>
</reference>
<dbReference type="EMBL" id="HAHL01000050">
    <property type="protein sequence ID" value="SNX33099.1"/>
    <property type="molecule type" value="Transcribed_RNA"/>
</dbReference>
<reference evidence="3" key="2">
    <citation type="submission" date="2019-05" db="EMBL/GenBank/DDBJ databases">
        <title>Unravelling the molecular evolution of spider venoms.</title>
        <authorList>
            <person name="Pineda S."/>
        </authorList>
    </citation>
    <scope>NUCLEOTIDE SEQUENCE</scope>
</reference>
<dbReference type="EMBL" id="HAHK01000086">
    <property type="protein sequence ID" value="SNX33477.1"/>
    <property type="molecule type" value="Transcribed_RNA"/>
</dbReference>
<name>A0A4Q8K0W0_9ARAC</name>
<accession>A0A4Q8K0W0</accession>
<dbReference type="EMBL" id="HAHK01000013">
    <property type="protein sequence ID" value="SNX32790.1"/>
    <property type="molecule type" value="Transcribed_RNA"/>
</dbReference>
<proteinExistence type="predicted"/>
<organism evidence="3">
    <name type="scientific">Liphistius sp. SGP-2016</name>
    <dbReference type="NCBI Taxonomy" id="1905180"/>
    <lineage>
        <taxon>Eukaryota</taxon>
        <taxon>Metazoa</taxon>
        <taxon>Ecdysozoa</taxon>
        <taxon>Arthropoda</taxon>
        <taxon>Chelicerata</taxon>
        <taxon>Arachnida</taxon>
        <taxon>Araneae</taxon>
        <taxon>Mesothelae</taxon>
        <taxon>Liphistiidae</taxon>
        <taxon>Liphistius</taxon>
    </lineage>
</organism>
<dbReference type="AlphaFoldDB" id="A0A4Q8K0W0"/>
<evidence type="ECO:0000256" key="1">
    <source>
        <dbReference type="SAM" id="SignalP"/>
    </source>
</evidence>
<feature type="chain" id="PRO_5036357411" evidence="1">
    <location>
        <begin position="19"/>
        <end position="135"/>
    </location>
</feature>